<dbReference type="Pfam" id="PF04149">
    <property type="entry name" value="DUF397"/>
    <property type="match status" value="1"/>
</dbReference>
<protein>
    <submittedName>
        <fullName evidence="2">DUF397 domain-containing protein</fullName>
    </submittedName>
</protein>
<feature type="domain" description="DUF397" evidence="1">
    <location>
        <begin position="6"/>
        <end position="59"/>
    </location>
</feature>
<dbReference type="EMBL" id="JBHTGP010000027">
    <property type="protein sequence ID" value="MFD0691332.1"/>
    <property type="molecule type" value="Genomic_DNA"/>
</dbReference>
<evidence type="ECO:0000313" key="3">
    <source>
        <dbReference type="Proteomes" id="UP001597063"/>
    </source>
</evidence>
<dbReference type="RefSeq" id="WP_131761841.1">
    <property type="nucleotide sequence ID" value="NZ_CAACUY010000191.1"/>
</dbReference>
<proteinExistence type="predicted"/>
<accession>A0ABW2XZM2</accession>
<comment type="caution">
    <text evidence="2">The sequence shown here is derived from an EMBL/GenBank/DDBJ whole genome shotgun (WGS) entry which is preliminary data.</text>
</comment>
<dbReference type="Proteomes" id="UP001597063">
    <property type="component" value="Unassembled WGS sequence"/>
</dbReference>
<evidence type="ECO:0000259" key="1">
    <source>
        <dbReference type="Pfam" id="PF04149"/>
    </source>
</evidence>
<gene>
    <name evidence="2" type="ORF">ACFQZM_43060</name>
</gene>
<evidence type="ECO:0000313" key="2">
    <source>
        <dbReference type="EMBL" id="MFD0691332.1"/>
    </source>
</evidence>
<dbReference type="InterPro" id="IPR007278">
    <property type="entry name" value="DUF397"/>
</dbReference>
<keyword evidence="3" id="KW-1185">Reference proteome</keyword>
<reference evidence="3" key="1">
    <citation type="journal article" date="2019" name="Int. J. Syst. Evol. Microbiol.">
        <title>The Global Catalogue of Microorganisms (GCM) 10K type strain sequencing project: providing services to taxonomists for standard genome sequencing and annotation.</title>
        <authorList>
            <consortium name="The Broad Institute Genomics Platform"/>
            <consortium name="The Broad Institute Genome Sequencing Center for Infectious Disease"/>
            <person name="Wu L."/>
            <person name="Ma J."/>
        </authorList>
    </citation>
    <scope>NUCLEOTIDE SEQUENCE [LARGE SCALE GENOMIC DNA]</scope>
    <source>
        <strain evidence="3">JCM 9371</strain>
    </source>
</reference>
<sequence>MDLTGAAWRKASRSNDSGANCVELAPLSAAIAIRDSKDVDGDVLLLTPRDFRHLTDTIKNL</sequence>
<organism evidence="2 3">
    <name type="scientific">Actinomadura fibrosa</name>
    <dbReference type="NCBI Taxonomy" id="111802"/>
    <lineage>
        <taxon>Bacteria</taxon>
        <taxon>Bacillati</taxon>
        <taxon>Actinomycetota</taxon>
        <taxon>Actinomycetes</taxon>
        <taxon>Streptosporangiales</taxon>
        <taxon>Thermomonosporaceae</taxon>
        <taxon>Actinomadura</taxon>
    </lineage>
</organism>
<name>A0ABW2XZM2_9ACTN</name>